<proteinExistence type="predicted"/>
<dbReference type="EMBL" id="MHWW01000013">
    <property type="protein sequence ID" value="OHB14770.1"/>
    <property type="molecule type" value="Genomic_DNA"/>
</dbReference>
<dbReference type="SUPFAM" id="SSF89447">
    <property type="entry name" value="AbrB/MazE/MraZ-like"/>
    <property type="match status" value="1"/>
</dbReference>
<evidence type="ECO:0000313" key="1">
    <source>
        <dbReference type="EMBL" id="OHB14770.1"/>
    </source>
</evidence>
<protein>
    <submittedName>
        <fullName evidence="1">Uncharacterized protein</fullName>
    </submittedName>
</protein>
<sequence>MASNPLKRKIEKIKRAVVGAMEESELTRMKAKYYIDTLWPEEMEKAAKIQLPKKFSRWFNQKVIVRRGQGNTIDVSTLSGFEDYLNKSREAYYKIKPASPYEFNFFPRWACGPIFQTEIDKAGVLFVPKQTYQNLKLPGVFVFKITKRGLEITANK</sequence>
<comment type="caution">
    <text evidence="1">The sequence shown here is derived from an EMBL/GenBank/DDBJ whole genome shotgun (WGS) entry which is preliminary data.</text>
</comment>
<evidence type="ECO:0000313" key="2">
    <source>
        <dbReference type="Proteomes" id="UP000177697"/>
    </source>
</evidence>
<accession>A0A1G2UZH6</accession>
<dbReference type="Proteomes" id="UP000177697">
    <property type="component" value="Unassembled WGS sequence"/>
</dbReference>
<name>A0A1G2UZH6_9BACT</name>
<dbReference type="AlphaFoldDB" id="A0A1G2UZH6"/>
<reference evidence="1 2" key="1">
    <citation type="journal article" date="2016" name="Nat. Commun.">
        <title>Thousands of microbial genomes shed light on interconnected biogeochemical processes in an aquifer system.</title>
        <authorList>
            <person name="Anantharaman K."/>
            <person name="Brown C.T."/>
            <person name="Hug L.A."/>
            <person name="Sharon I."/>
            <person name="Castelle C.J."/>
            <person name="Probst A.J."/>
            <person name="Thomas B.C."/>
            <person name="Singh A."/>
            <person name="Wilkins M.J."/>
            <person name="Karaoz U."/>
            <person name="Brodie E.L."/>
            <person name="Williams K.H."/>
            <person name="Hubbard S.S."/>
            <person name="Banfield J.F."/>
        </authorList>
    </citation>
    <scope>NUCLEOTIDE SEQUENCE [LARGE SCALE GENOMIC DNA]</scope>
</reference>
<dbReference type="InterPro" id="IPR037914">
    <property type="entry name" value="SpoVT-AbrB_sf"/>
</dbReference>
<gene>
    <name evidence="1" type="ORF">A2431_00340</name>
</gene>
<organism evidence="1 2">
    <name type="scientific">Candidatus Zambryskibacteria bacterium RIFOXYC1_FULL_39_10</name>
    <dbReference type="NCBI Taxonomy" id="1802779"/>
    <lineage>
        <taxon>Bacteria</taxon>
        <taxon>Candidatus Zambryskiibacteriota</taxon>
    </lineage>
</organism>